<evidence type="ECO:0000313" key="3">
    <source>
        <dbReference type="Proteomes" id="UP001226720"/>
    </source>
</evidence>
<feature type="transmembrane region" description="Helical" evidence="1">
    <location>
        <begin position="40"/>
        <end position="59"/>
    </location>
</feature>
<accession>A0ABU0K3H8</accession>
<gene>
    <name evidence="2" type="ORF">QO000_002900</name>
</gene>
<dbReference type="Proteomes" id="UP001226720">
    <property type="component" value="Unassembled WGS sequence"/>
</dbReference>
<dbReference type="EMBL" id="JAUSWM010000005">
    <property type="protein sequence ID" value="MDQ0483916.1"/>
    <property type="molecule type" value="Genomic_DNA"/>
</dbReference>
<keyword evidence="1" id="KW-1133">Transmembrane helix</keyword>
<comment type="caution">
    <text evidence="2">The sequence shown here is derived from an EMBL/GenBank/DDBJ whole genome shotgun (WGS) entry which is preliminary data.</text>
</comment>
<reference evidence="2" key="1">
    <citation type="submission" date="2023-07" db="EMBL/GenBank/DDBJ databases">
        <title>Genomic Encyclopedia of Type Strains, Phase IV (KMG-IV): sequencing the most valuable type-strain genomes for metagenomic binning, comparative biology and taxonomic classification.</title>
        <authorList>
            <person name="Goeker M."/>
        </authorList>
    </citation>
    <scope>NUCLEOTIDE SEQUENCE [LARGE SCALE GENOMIC DNA]</scope>
    <source>
        <strain evidence="2">JSM 076093</strain>
    </source>
</reference>
<organism evidence="2 3">
    <name type="scientific">Guptibacillus hwajinpoensis</name>
    <dbReference type="NCBI Taxonomy" id="208199"/>
    <lineage>
        <taxon>Bacteria</taxon>
        <taxon>Bacillati</taxon>
        <taxon>Bacillota</taxon>
        <taxon>Bacilli</taxon>
        <taxon>Bacillales</taxon>
        <taxon>Guptibacillaceae</taxon>
        <taxon>Guptibacillus</taxon>
    </lineage>
</organism>
<protein>
    <submittedName>
        <fullName evidence="2">Uncharacterized protein</fullName>
    </submittedName>
</protein>
<name>A0ABU0K3H8_9BACL</name>
<evidence type="ECO:0000313" key="2">
    <source>
        <dbReference type="EMBL" id="MDQ0483916.1"/>
    </source>
</evidence>
<keyword evidence="1" id="KW-0812">Transmembrane</keyword>
<evidence type="ECO:0000256" key="1">
    <source>
        <dbReference type="SAM" id="Phobius"/>
    </source>
</evidence>
<sequence>MKEFIAIVVTVIATNRITEQVYEKLNFHYNWFEDRFSLHSLVMDLIIYFIIGVPIYLIVEMLIDKGRLLFNNKRIE</sequence>
<keyword evidence="3" id="KW-1185">Reference proteome</keyword>
<keyword evidence="1" id="KW-0472">Membrane</keyword>
<proteinExistence type="predicted"/>